<feature type="transmembrane region" description="Helical" evidence="1">
    <location>
        <begin position="232"/>
        <end position="254"/>
    </location>
</feature>
<dbReference type="Pfam" id="PF06580">
    <property type="entry name" value="His_kinase"/>
    <property type="match status" value="1"/>
</dbReference>
<dbReference type="RefSeq" id="WP_207363923.1">
    <property type="nucleotide sequence ID" value="NZ_JAFMYV010000003.1"/>
</dbReference>
<feature type="transmembrane region" description="Helical" evidence="1">
    <location>
        <begin position="63"/>
        <end position="82"/>
    </location>
</feature>
<proteinExistence type="predicted"/>
<dbReference type="AlphaFoldDB" id="A0A939K4M8"/>
<dbReference type="EMBL" id="JAFMYV010000003">
    <property type="protein sequence ID" value="MBO0936356.1"/>
    <property type="molecule type" value="Genomic_DNA"/>
</dbReference>
<organism evidence="3 4">
    <name type="scientific">Fibrella rubiginis</name>
    <dbReference type="NCBI Taxonomy" id="2817060"/>
    <lineage>
        <taxon>Bacteria</taxon>
        <taxon>Pseudomonadati</taxon>
        <taxon>Bacteroidota</taxon>
        <taxon>Cytophagia</taxon>
        <taxon>Cytophagales</taxon>
        <taxon>Spirosomataceae</taxon>
        <taxon>Fibrella</taxon>
    </lineage>
</organism>
<evidence type="ECO:0000259" key="2">
    <source>
        <dbReference type="Pfam" id="PF06580"/>
    </source>
</evidence>
<evidence type="ECO:0000313" key="3">
    <source>
        <dbReference type="EMBL" id="MBO0936356.1"/>
    </source>
</evidence>
<keyword evidence="4" id="KW-1185">Reference proteome</keyword>
<dbReference type="Proteomes" id="UP000664034">
    <property type="component" value="Unassembled WGS sequence"/>
</dbReference>
<dbReference type="PANTHER" id="PTHR34220:SF7">
    <property type="entry name" value="SENSOR HISTIDINE KINASE YPDA"/>
    <property type="match status" value="1"/>
</dbReference>
<dbReference type="GO" id="GO:0000155">
    <property type="term" value="F:phosphorelay sensor kinase activity"/>
    <property type="evidence" value="ECO:0007669"/>
    <property type="project" value="InterPro"/>
</dbReference>
<dbReference type="InterPro" id="IPR050640">
    <property type="entry name" value="Bact_2-comp_sensor_kinase"/>
</dbReference>
<keyword evidence="3" id="KW-0418">Kinase</keyword>
<protein>
    <submittedName>
        <fullName evidence="3">Histidine kinase</fullName>
    </submittedName>
</protein>
<dbReference type="GO" id="GO:0016020">
    <property type="term" value="C:membrane"/>
    <property type="evidence" value="ECO:0007669"/>
    <property type="project" value="InterPro"/>
</dbReference>
<feature type="transmembrane region" description="Helical" evidence="1">
    <location>
        <begin position="30"/>
        <end position="48"/>
    </location>
</feature>
<evidence type="ECO:0000313" key="4">
    <source>
        <dbReference type="Proteomes" id="UP000664034"/>
    </source>
</evidence>
<dbReference type="PANTHER" id="PTHR34220">
    <property type="entry name" value="SENSOR HISTIDINE KINASE YPDA"/>
    <property type="match status" value="1"/>
</dbReference>
<evidence type="ECO:0000256" key="1">
    <source>
        <dbReference type="SAM" id="Phobius"/>
    </source>
</evidence>
<name>A0A939K4M8_9BACT</name>
<feature type="domain" description="Signal transduction histidine kinase internal region" evidence="2">
    <location>
        <begin position="288"/>
        <end position="363"/>
    </location>
</feature>
<feature type="transmembrane region" description="Helical" evidence="1">
    <location>
        <begin position="163"/>
        <end position="182"/>
    </location>
</feature>
<keyword evidence="1" id="KW-0812">Transmembrane</keyword>
<accession>A0A939K4M8</accession>
<keyword evidence="1" id="KW-0472">Membrane</keyword>
<comment type="caution">
    <text evidence="3">The sequence shown here is derived from an EMBL/GenBank/DDBJ whole genome shotgun (WGS) entry which is preliminary data.</text>
</comment>
<reference evidence="3" key="1">
    <citation type="submission" date="2021-03" db="EMBL/GenBank/DDBJ databases">
        <title>Fibrella sp. HMF5335 genome sequencing and assembly.</title>
        <authorList>
            <person name="Kang H."/>
            <person name="Kim H."/>
            <person name="Bae S."/>
            <person name="Joh K."/>
        </authorList>
    </citation>
    <scope>NUCLEOTIDE SEQUENCE</scope>
    <source>
        <strain evidence="3">HMF5335</strain>
    </source>
</reference>
<gene>
    <name evidence="3" type="ORF">J2I47_07330</name>
</gene>
<sequence>MNQAETSLKQLLERSRQQLTQPFSNVQRRLLYVINTTYLALTPIFLISEKLATGSYVPDSRLWFVYGFVWFANLISGIYAFLSLRDNRLTVLGKRFDFSSLQRDSRIERFLRWISVLSVMLMSTANMMGIGNPSTDAILTDFALAHSLIVLSAMILGRTVMLTWSVIVLAILTYVTFGQLGYSYRFNYLTPNESVRYERALEQKQVWALNRQAVLNANHLNPPQASRYFNTWFIFITVATATAYFFAGIALDLFKIIPEVTDDIKDAIAATKQAEERRLLQQQETLSTELKALKAQVNPHFLYNTLNYFYIKSQEVDPELAESIIKLSEIMRYSMREDFNSARLSDEINYMQQFISLHQLRYPMHMNFTVSGDVETKNILPFLLIGLVENAFKHGNMTNPAHPFIIDVTAEADRIDFFTKNLKNKKKRVESTNIGLQNTRQRLERAYSNYTFDINETDDTFSCHLIIYN</sequence>
<keyword evidence="3" id="KW-0808">Transferase</keyword>
<keyword evidence="1" id="KW-1133">Transmembrane helix</keyword>
<dbReference type="InterPro" id="IPR010559">
    <property type="entry name" value="Sig_transdc_His_kin_internal"/>
</dbReference>
<feature type="transmembrane region" description="Helical" evidence="1">
    <location>
        <begin position="110"/>
        <end position="131"/>
    </location>
</feature>